<dbReference type="GO" id="GO:0003677">
    <property type="term" value="F:DNA binding"/>
    <property type="evidence" value="ECO:0007669"/>
    <property type="project" value="InterPro"/>
</dbReference>
<dbReference type="AlphaFoldDB" id="A0A5R9B854"/>
<evidence type="ECO:0000313" key="3">
    <source>
        <dbReference type="Proteomes" id="UP000310458"/>
    </source>
</evidence>
<keyword evidence="1" id="KW-0233">DNA recombination</keyword>
<dbReference type="GO" id="GO:0015074">
    <property type="term" value="P:DNA integration"/>
    <property type="evidence" value="ECO:0007669"/>
    <property type="project" value="InterPro"/>
</dbReference>
<dbReference type="OrthoDB" id="8776710at2"/>
<dbReference type="Proteomes" id="UP000310458">
    <property type="component" value="Unassembled WGS sequence"/>
</dbReference>
<protein>
    <recommendedName>
        <fullName evidence="4">Integrase</fullName>
    </recommendedName>
</protein>
<dbReference type="GO" id="GO:0006310">
    <property type="term" value="P:DNA recombination"/>
    <property type="evidence" value="ECO:0007669"/>
    <property type="project" value="UniProtKB-KW"/>
</dbReference>
<gene>
    <name evidence="2" type="ORF">FEF26_12710</name>
</gene>
<dbReference type="SUPFAM" id="SSF56349">
    <property type="entry name" value="DNA breaking-rejoining enzymes"/>
    <property type="match status" value="1"/>
</dbReference>
<evidence type="ECO:0000256" key="1">
    <source>
        <dbReference type="ARBA" id="ARBA00023172"/>
    </source>
</evidence>
<reference evidence="2 3" key="1">
    <citation type="submission" date="2019-05" db="EMBL/GenBank/DDBJ databases">
        <title>Nesterenkonia sp. GY074 isolated from the Southern Atlantic Ocean.</title>
        <authorList>
            <person name="Zhang G."/>
        </authorList>
    </citation>
    <scope>NUCLEOTIDE SEQUENCE [LARGE SCALE GENOMIC DNA]</scope>
    <source>
        <strain evidence="2 3">GY074</strain>
    </source>
</reference>
<sequence>MHASQALISGYLDGTVTLGSRSRSWWVQARAWAIDQGFTVPEKVGVTAAQGEAWKAATDWVPRFDRGDVRAACFIVISYLTGMRPQEVLHLERDCLSVATDSDPLSSTVTRYRIRARSFKNVRDSSGNSIGSGRERKQPWVTIAPTAEAIEALKTLNPEERYLFALLYKGNKVNGKDRQRRGDVVSVDILSQSFERLVTKWNKRASHDNRRVIRLFTHTGAEVTARNVVKTELRIPESDVKKSNTVSPSQFRRTLAWHIANQPGGEVALGVQYGHLKTVISLGYAGRGESGFPDELELDELLANWDQVETMTREVGQGSTISGPAAPRVRESLSQFTELFEGKVQTEAELKRLSGAGLHPIYNNPRALNICAYNSALALCHPDRQEDTDRLTPDLDNCQRGCPNIAMLDSHAGAKAAARLDLIEESQYLPLPLAERSRTIAANLQRDIDRHHTAQSSKPQALSEEEPL</sequence>
<dbReference type="InterPro" id="IPR011010">
    <property type="entry name" value="DNA_brk_join_enz"/>
</dbReference>
<proteinExistence type="predicted"/>
<name>A0A5R9B854_9MICC</name>
<evidence type="ECO:0000313" key="2">
    <source>
        <dbReference type="EMBL" id="TLP93888.1"/>
    </source>
</evidence>
<evidence type="ECO:0008006" key="4">
    <source>
        <dbReference type="Google" id="ProtNLM"/>
    </source>
</evidence>
<organism evidence="2 3">
    <name type="scientific">Nesterenkonia salmonea</name>
    <dbReference type="NCBI Taxonomy" id="1804987"/>
    <lineage>
        <taxon>Bacteria</taxon>
        <taxon>Bacillati</taxon>
        <taxon>Actinomycetota</taxon>
        <taxon>Actinomycetes</taxon>
        <taxon>Micrococcales</taxon>
        <taxon>Micrococcaceae</taxon>
        <taxon>Nesterenkonia</taxon>
    </lineage>
</organism>
<accession>A0A5R9B854</accession>
<dbReference type="InterPro" id="IPR013762">
    <property type="entry name" value="Integrase-like_cat_sf"/>
</dbReference>
<dbReference type="Gene3D" id="1.10.443.10">
    <property type="entry name" value="Intergrase catalytic core"/>
    <property type="match status" value="1"/>
</dbReference>
<comment type="caution">
    <text evidence="2">The sequence shown here is derived from an EMBL/GenBank/DDBJ whole genome shotgun (WGS) entry which is preliminary data.</text>
</comment>
<dbReference type="EMBL" id="VAVZ01000039">
    <property type="protein sequence ID" value="TLP93888.1"/>
    <property type="molecule type" value="Genomic_DNA"/>
</dbReference>
<keyword evidence="3" id="KW-1185">Reference proteome</keyword>
<dbReference type="RefSeq" id="WP_138253914.1">
    <property type="nucleotide sequence ID" value="NZ_VAVZ01000039.1"/>
</dbReference>